<evidence type="ECO:0000313" key="1">
    <source>
        <dbReference type="EMBL" id="SEO55755.1"/>
    </source>
</evidence>
<dbReference type="SUPFAM" id="SSF52540">
    <property type="entry name" value="P-loop containing nucleoside triphosphate hydrolases"/>
    <property type="match status" value="1"/>
</dbReference>
<dbReference type="STRING" id="406100.SAMN04488052_101684"/>
<reference evidence="1 2" key="1">
    <citation type="submission" date="2016-10" db="EMBL/GenBank/DDBJ databases">
        <authorList>
            <person name="de Groot N.N."/>
        </authorList>
    </citation>
    <scope>NUCLEOTIDE SEQUENCE [LARGE SCALE GENOMIC DNA]</scope>
    <source>
        <strain evidence="1 2">CGMCC 1.6291</strain>
    </source>
</reference>
<gene>
    <name evidence="1" type="ORF">SAMN04488052_101684</name>
</gene>
<protein>
    <submittedName>
        <fullName evidence="1">Sulfotransferase family protein</fullName>
    </submittedName>
</protein>
<accession>A0A1H8QNF1</accession>
<dbReference type="Gene3D" id="3.40.50.300">
    <property type="entry name" value="P-loop containing nucleotide triphosphate hydrolases"/>
    <property type="match status" value="1"/>
</dbReference>
<keyword evidence="1" id="KW-0808">Transferase</keyword>
<proteinExistence type="predicted"/>
<name>A0A1H8QNF1_9GAMM</name>
<dbReference type="InterPro" id="IPR027417">
    <property type="entry name" value="P-loop_NTPase"/>
</dbReference>
<dbReference type="Proteomes" id="UP000199657">
    <property type="component" value="Unassembled WGS sequence"/>
</dbReference>
<organism evidence="1 2">
    <name type="scientific">Aquisalimonas asiatica</name>
    <dbReference type="NCBI Taxonomy" id="406100"/>
    <lineage>
        <taxon>Bacteria</taxon>
        <taxon>Pseudomonadati</taxon>
        <taxon>Pseudomonadota</taxon>
        <taxon>Gammaproteobacteria</taxon>
        <taxon>Chromatiales</taxon>
        <taxon>Ectothiorhodospiraceae</taxon>
        <taxon>Aquisalimonas</taxon>
    </lineage>
</organism>
<dbReference type="AlphaFoldDB" id="A0A1H8QNF1"/>
<sequence>MSATVAWLDHCDAEDRAPEVGQEPIMGGRPRVVLHIGLHKTGTRYLQREVFRPLDPTRYSVNPEPLWPAIRDAVRRPGDGVAAGKARAAVHRWRQSADSRTLVISEPHISGDMYGNHHDFADNLALMGELFPEARIIYFVRNQADWLQSAYRQQLVKGAGIPLHVFLNHYEGRFCARPGRWVRGGRTVEALNQRFLAVYRGYADVFGPERVALFRQEDLKRRPGDVKSQLAAVLGLDALPHPQRERLQNRSYSALAIRLFHPGTNRTLPPPTATDAATPRRRLRRAFRPLFRLRRLLIQHVFDRLLYLDWDLLAHDRMRERLDAHYADENRELARIAADVLRRPHPGRADGHLEGDADGWELAVDDMRNVR</sequence>
<dbReference type="GO" id="GO:0016740">
    <property type="term" value="F:transferase activity"/>
    <property type="evidence" value="ECO:0007669"/>
    <property type="project" value="UniProtKB-KW"/>
</dbReference>
<dbReference type="EMBL" id="FOEG01000001">
    <property type="protein sequence ID" value="SEO55755.1"/>
    <property type="molecule type" value="Genomic_DNA"/>
</dbReference>
<keyword evidence="2" id="KW-1185">Reference proteome</keyword>
<evidence type="ECO:0000313" key="2">
    <source>
        <dbReference type="Proteomes" id="UP000199657"/>
    </source>
</evidence>
<dbReference type="OrthoDB" id="7065883at2"/>